<organism evidence="3">
    <name type="scientific">freshwater metagenome</name>
    <dbReference type="NCBI Taxonomy" id="449393"/>
    <lineage>
        <taxon>unclassified sequences</taxon>
        <taxon>metagenomes</taxon>
        <taxon>ecological metagenomes</taxon>
    </lineage>
</organism>
<protein>
    <submittedName>
        <fullName evidence="3">Unannotated protein</fullName>
    </submittedName>
</protein>
<keyword evidence="2" id="KW-1133">Transmembrane helix</keyword>
<feature type="region of interest" description="Disordered" evidence="1">
    <location>
        <begin position="1"/>
        <end position="33"/>
    </location>
</feature>
<dbReference type="AlphaFoldDB" id="A0A6J7CWG8"/>
<evidence type="ECO:0000256" key="2">
    <source>
        <dbReference type="SAM" id="Phobius"/>
    </source>
</evidence>
<proteinExistence type="predicted"/>
<reference evidence="3" key="1">
    <citation type="submission" date="2020-05" db="EMBL/GenBank/DDBJ databases">
        <authorList>
            <person name="Chiriac C."/>
            <person name="Salcher M."/>
            <person name="Ghai R."/>
            <person name="Kavagutti S V."/>
        </authorList>
    </citation>
    <scope>NUCLEOTIDE SEQUENCE</scope>
</reference>
<keyword evidence="2" id="KW-0812">Transmembrane</keyword>
<gene>
    <name evidence="3" type="ORF">UFOPK3444_00137</name>
</gene>
<feature type="compositionally biased region" description="Polar residues" evidence="1">
    <location>
        <begin position="1"/>
        <end position="10"/>
    </location>
</feature>
<feature type="compositionally biased region" description="Basic and acidic residues" evidence="1">
    <location>
        <begin position="17"/>
        <end position="33"/>
    </location>
</feature>
<evidence type="ECO:0000313" key="3">
    <source>
        <dbReference type="EMBL" id="CAB4860429.1"/>
    </source>
</evidence>
<evidence type="ECO:0000256" key="1">
    <source>
        <dbReference type="SAM" id="MobiDB-lite"/>
    </source>
</evidence>
<keyword evidence="2" id="KW-0472">Membrane</keyword>
<dbReference type="EMBL" id="CAFBLU010000002">
    <property type="protein sequence ID" value="CAB4860429.1"/>
    <property type="molecule type" value="Genomic_DNA"/>
</dbReference>
<feature type="transmembrane region" description="Helical" evidence="2">
    <location>
        <begin position="67"/>
        <end position="86"/>
    </location>
</feature>
<name>A0A6J7CWG8_9ZZZZ</name>
<sequence length="89" mass="9709">MARSNSSRVSAATHVVSFRDEEQPSEARRLRSVEDVERERNSVVYLNARRAPSARQPAAKRSSEPAVLARWAVFLAAVMVIAAATSGQA</sequence>
<accession>A0A6J7CWG8</accession>